<evidence type="ECO:0000256" key="2">
    <source>
        <dbReference type="ARBA" id="ARBA00022617"/>
    </source>
</evidence>
<feature type="domain" description="Flavodoxin-like" evidence="9">
    <location>
        <begin position="111"/>
        <end position="139"/>
    </location>
</feature>
<dbReference type="PANTHER" id="PTHR24291:SF50">
    <property type="entry name" value="BIFUNCTIONAL ALBAFLAVENONE MONOOXYGENASE_TERPENE SYNTHASE"/>
    <property type="match status" value="1"/>
</dbReference>
<proteinExistence type="inferred from homology"/>
<feature type="compositionally biased region" description="Low complexity" evidence="8">
    <location>
        <begin position="89"/>
        <end position="102"/>
    </location>
</feature>
<dbReference type="EMBL" id="JAVRFE010000203">
    <property type="protein sequence ID" value="MDT0461352.1"/>
    <property type="molecule type" value="Genomic_DNA"/>
</dbReference>
<dbReference type="InterPro" id="IPR050196">
    <property type="entry name" value="Cytochrome_P450_Monoox"/>
</dbReference>
<evidence type="ECO:0000256" key="4">
    <source>
        <dbReference type="ARBA" id="ARBA00023002"/>
    </source>
</evidence>
<keyword evidence="3 7" id="KW-0479">Metal-binding</keyword>
<comment type="caution">
    <text evidence="10">The sequence shown here is derived from an EMBL/GenBank/DDBJ whole genome shotgun (WGS) entry which is preliminary data.</text>
</comment>
<evidence type="ECO:0000313" key="11">
    <source>
        <dbReference type="Proteomes" id="UP001180551"/>
    </source>
</evidence>
<evidence type="ECO:0000256" key="5">
    <source>
        <dbReference type="ARBA" id="ARBA00023004"/>
    </source>
</evidence>
<keyword evidence="2 7" id="KW-0349">Heme</keyword>
<evidence type="ECO:0000259" key="9">
    <source>
        <dbReference type="PROSITE" id="PS50902"/>
    </source>
</evidence>
<feature type="non-terminal residue" evidence="10">
    <location>
        <position position="139"/>
    </location>
</feature>
<feature type="non-terminal residue" evidence="10">
    <location>
        <position position="1"/>
    </location>
</feature>
<feature type="region of interest" description="Disordered" evidence="8">
    <location>
        <begin position="82"/>
        <end position="102"/>
    </location>
</feature>
<name>A0ABU2TK97_9ACTN</name>
<dbReference type="InterPro" id="IPR036396">
    <property type="entry name" value="Cyt_P450_sf"/>
</dbReference>
<keyword evidence="11" id="KW-1185">Reference proteome</keyword>
<organism evidence="10 11">
    <name type="scientific">Streptomyces mooreae</name>
    <dbReference type="NCBI Taxonomy" id="3075523"/>
    <lineage>
        <taxon>Bacteria</taxon>
        <taxon>Bacillati</taxon>
        <taxon>Actinomycetota</taxon>
        <taxon>Actinomycetes</taxon>
        <taxon>Kitasatosporales</taxon>
        <taxon>Streptomycetaceae</taxon>
        <taxon>Streptomyces</taxon>
    </lineage>
</organism>
<dbReference type="InterPro" id="IPR029039">
    <property type="entry name" value="Flavoprotein-like_sf"/>
</dbReference>
<dbReference type="SUPFAM" id="SSF48264">
    <property type="entry name" value="Cytochrome P450"/>
    <property type="match status" value="1"/>
</dbReference>
<dbReference type="SUPFAM" id="SSF52218">
    <property type="entry name" value="Flavoproteins"/>
    <property type="match status" value="1"/>
</dbReference>
<dbReference type="PROSITE" id="PS50902">
    <property type="entry name" value="FLAVODOXIN_LIKE"/>
    <property type="match status" value="1"/>
</dbReference>
<dbReference type="Pfam" id="PF00067">
    <property type="entry name" value="p450"/>
    <property type="match status" value="1"/>
</dbReference>
<accession>A0ABU2TK97</accession>
<dbReference type="InterPro" id="IPR001128">
    <property type="entry name" value="Cyt_P450"/>
</dbReference>
<protein>
    <submittedName>
        <fullName evidence="10">Cytochrome P450</fullName>
    </submittedName>
</protein>
<keyword evidence="6 7" id="KW-0503">Monooxygenase</keyword>
<keyword evidence="5 7" id="KW-0408">Iron</keyword>
<dbReference type="InterPro" id="IPR008254">
    <property type="entry name" value="Flavodoxin/NO_synth"/>
</dbReference>
<dbReference type="InterPro" id="IPR017972">
    <property type="entry name" value="Cyt_P450_CS"/>
</dbReference>
<keyword evidence="4 7" id="KW-0560">Oxidoreductase</keyword>
<evidence type="ECO:0000256" key="1">
    <source>
        <dbReference type="ARBA" id="ARBA00010617"/>
    </source>
</evidence>
<dbReference type="PROSITE" id="PS00086">
    <property type="entry name" value="CYTOCHROME_P450"/>
    <property type="match status" value="1"/>
</dbReference>
<reference evidence="10" key="1">
    <citation type="submission" date="2024-05" db="EMBL/GenBank/DDBJ databases">
        <title>30 novel species of actinomycetes from the DSMZ collection.</title>
        <authorList>
            <person name="Nouioui I."/>
        </authorList>
    </citation>
    <scope>NUCLEOTIDE SEQUENCE</scope>
    <source>
        <strain evidence="10">DSM 41527</strain>
    </source>
</reference>
<dbReference type="RefSeq" id="WP_311628226.1">
    <property type="nucleotide sequence ID" value="NZ_JAVRFE010000203.1"/>
</dbReference>
<evidence type="ECO:0000256" key="6">
    <source>
        <dbReference type="ARBA" id="ARBA00023033"/>
    </source>
</evidence>
<dbReference type="PANTHER" id="PTHR24291">
    <property type="entry name" value="CYTOCHROME P450 FAMILY 4"/>
    <property type="match status" value="1"/>
</dbReference>
<evidence type="ECO:0000313" key="10">
    <source>
        <dbReference type="EMBL" id="MDT0461352.1"/>
    </source>
</evidence>
<dbReference type="Proteomes" id="UP001180551">
    <property type="component" value="Unassembled WGS sequence"/>
</dbReference>
<evidence type="ECO:0000256" key="8">
    <source>
        <dbReference type="SAM" id="MobiDB-lite"/>
    </source>
</evidence>
<sequence length="139" mass="15194">FDPDRFGAERSAGRPVNLFKPFGTGARSCIGRQFALHEATMALATLVHRYRFLDVEHYQLRTHSDLLRKPVGFHLGLVRRTPQERRHAAAPAPEAASAARPRAVAAPGSKVTVLHGSNLGNCRALAQQLADEATDLGYQ</sequence>
<evidence type="ECO:0000256" key="7">
    <source>
        <dbReference type="RuleBase" id="RU000461"/>
    </source>
</evidence>
<gene>
    <name evidence="10" type="ORF">RM550_37605</name>
</gene>
<dbReference type="Gene3D" id="1.10.630.10">
    <property type="entry name" value="Cytochrome P450"/>
    <property type="match status" value="1"/>
</dbReference>
<evidence type="ECO:0000256" key="3">
    <source>
        <dbReference type="ARBA" id="ARBA00022723"/>
    </source>
</evidence>
<comment type="similarity">
    <text evidence="1 7">Belongs to the cytochrome P450 family.</text>
</comment>